<dbReference type="Proteomes" id="UP000326565">
    <property type="component" value="Unassembled WGS sequence"/>
</dbReference>
<dbReference type="InterPro" id="IPR000679">
    <property type="entry name" value="Znf_GATA"/>
</dbReference>
<evidence type="ECO:0000256" key="11">
    <source>
        <dbReference type="ARBA" id="ARBA00023125"/>
    </source>
</evidence>
<evidence type="ECO:0000256" key="2">
    <source>
        <dbReference type="ARBA" id="ARBA00022606"/>
    </source>
</evidence>
<dbReference type="SMART" id="SM00401">
    <property type="entry name" value="ZnF_GATA"/>
    <property type="match status" value="1"/>
</dbReference>
<keyword evidence="6" id="KW-0677">Repeat</keyword>
<keyword evidence="7 15" id="KW-0863">Zinc-finger</keyword>
<feature type="compositionally biased region" description="Polar residues" evidence="17">
    <location>
        <begin position="712"/>
        <end position="734"/>
    </location>
</feature>
<evidence type="ECO:0000259" key="18">
    <source>
        <dbReference type="PROSITE" id="PS50112"/>
    </source>
</evidence>
<dbReference type="OrthoDB" id="447251at2759"/>
<keyword evidence="16" id="KW-0175">Coiled coil</keyword>
<dbReference type="InterPro" id="IPR013088">
    <property type="entry name" value="Znf_NHR/GATA"/>
</dbReference>
<feature type="compositionally biased region" description="Polar residues" evidence="17">
    <location>
        <begin position="194"/>
        <end position="211"/>
    </location>
</feature>
<organism evidence="20 21">
    <name type="scientific">Aspergillus leporis</name>
    <dbReference type="NCBI Taxonomy" id="41062"/>
    <lineage>
        <taxon>Eukaryota</taxon>
        <taxon>Fungi</taxon>
        <taxon>Dikarya</taxon>
        <taxon>Ascomycota</taxon>
        <taxon>Pezizomycotina</taxon>
        <taxon>Eurotiomycetes</taxon>
        <taxon>Eurotiomycetidae</taxon>
        <taxon>Eurotiales</taxon>
        <taxon>Aspergillaceae</taxon>
        <taxon>Aspergillus</taxon>
        <taxon>Aspergillus subgen. Circumdati</taxon>
    </lineage>
</organism>
<dbReference type="PANTHER" id="PTHR47429:SF7">
    <property type="entry name" value="GATA-FACTOR"/>
    <property type="match status" value="1"/>
</dbReference>
<dbReference type="Pfam" id="PF13426">
    <property type="entry name" value="PAS_9"/>
    <property type="match status" value="1"/>
</dbReference>
<keyword evidence="12" id="KW-0010">Activator</keyword>
<dbReference type="InterPro" id="IPR000014">
    <property type="entry name" value="PAS"/>
</dbReference>
<evidence type="ECO:0000256" key="9">
    <source>
        <dbReference type="ARBA" id="ARBA00022991"/>
    </source>
</evidence>
<evidence type="ECO:0000259" key="19">
    <source>
        <dbReference type="PROSITE" id="PS50114"/>
    </source>
</evidence>
<dbReference type="PANTHER" id="PTHR47429">
    <property type="entry name" value="PROTEIN TWIN LOV 1"/>
    <property type="match status" value="1"/>
</dbReference>
<dbReference type="CDD" id="cd00202">
    <property type="entry name" value="ZnF_GATA"/>
    <property type="match status" value="1"/>
</dbReference>
<evidence type="ECO:0000256" key="1">
    <source>
        <dbReference type="ARBA" id="ARBA00022543"/>
    </source>
</evidence>
<dbReference type="Pfam" id="PF08447">
    <property type="entry name" value="PAS_3"/>
    <property type="match status" value="1"/>
</dbReference>
<feature type="domain" description="PAS" evidence="18">
    <location>
        <begin position="483"/>
        <end position="546"/>
    </location>
</feature>
<evidence type="ECO:0000256" key="8">
    <source>
        <dbReference type="ARBA" id="ARBA00022833"/>
    </source>
</evidence>
<evidence type="ECO:0000256" key="16">
    <source>
        <dbReference type="SAM" id="Coils"/>
    </source>
</evidence>
<evidence type="ECO:0000256" key="5">
    <source>
        <dbReference type="ARBA" id="ARBA00022723"/>
    </source>
</evidence>
<dbReference type="FunFam" id="3.30.450.20:FF:000064">
    <property type="entry name" value="Vivid PAS protein VVD"/>
    <property type="match status" value="1"/>
</dbReference>
<dbReference type="GO" id="GO:0005634">
    <property type="term" value="C:nucleus"/>
    <property type="evidence" value="ECO:0007669"/>
    <property type="project" value="TreeGrafter"/>
</dbReference>
<feature type="domain" description="GATA-type" evidence="19">
    <location>
        <begin position="811"/>
        <end position="840"/>
    </location>
</feature>
<dbReference type="NCBIfam" id="TIGR00229">
    <property type="entry name" value="sensory_box"/>
    <property type="match status" value="2"/>
</dbReference>
<keyword evidence="21" id="KW-1185">Reference proteome</keyword>
<evidence type="ECO:0000256" key="3">
    <source>
        <dbReference type="ARBA" id="ARBA00022630"/>
    </source>
</evidence>
<evidence type="ECO:0000313" key="20">
    <source>
        <dbReference type="EMBL" id="KAB8076722.1"/>
    </source>
</evidence>
<dbReference type="GO" id="GO:0009881">
    <property type="term" value="F:photoreceptor activity"/>
    <property type="evidence" value="ECO:0007669"/>
    <property type="project" value="UniProtKB-KW"/>
</dbReference>
<gene>
    <name evidence="20" type="ORF">BDV29DRAFT_80084</name>
</gene>
<dbReference type="GO" id="GO:0008270">
    <property type="term" value="F:zinc ion binding"/>
    <property type="evidence" value="ECO:0007669"/>
    <property type="project" value="UniProtKB-KW"/>
</dbReference>
<dbReference type="GO" id="GO:0006355">
    <property type="term" value="P:regulation of DNA-templated transcription"/>
    <property type="evidence" value="ECO:0007669"/>
    <property type="project" value="InterPro"/>
</dbReference>
<keyword evidence="11" id="KW-0238">DNA-binding</keyword>
<dbReference type="CDD" id="cd00130">
    <property type="entry name" value="PAS"/>
    <property type="match status" value="3"/>
</dbReference>
<evidence type="ECO:0000256" key="17">
    <source>
        <dbReference type="SAM" id="MobiDB-lite"/>
    </source>
</evidence>
<feature type="region of interest" description="Disordered" evidence="17">
    <location>
        <begin position="709"/>
        <end position="734"/>
    </location>
</feature>
<keyword evidence="5" id="KW-0479">Metal-binding</keyword>
<keyword evidence="3" id="KW-0285">Flavoprotein</keyword>
<evidence type="ECO:0000256" key="13">
    <source>
        <dbReference type="ARBA" id="ARBA00023163"/>
    </source>
</evidence>
<keyword evidence="14" id="KW-0675">Receptor</keyword>
<evidence type="ECO:0000256" key="15">
    <source>
        <dbReference type="PROSITE-ProRule" id="PRU00094"/>
    </source>
</evidence>
<feature type="domain" description="PAS" evidence="18">
    <location>
        <begin position="612"/>
        <end position="646"/>
    </location>
</feature>
<name>A0A5N5XBJ9_9EURO</name>
<feature type="compositionally biased region" description="Low complexity" evidence="17">
    <location>
        <begin position="220"/>
        <end position="231"/>
    </location>
</feature>
<dbReference type="PROSITE" id="PS50112">
    <property type="entry name" value="PAS"/>
    <property type="match status" value="3"/>
</dbReference>
<keyword evidence="1" id="KW-0600">Photoreceptor protein</keyword>
<dbReference type="Pfam" id="PF00320">
    <property type="entry name" value="GATA"/>
    <property type="match status" value="1"/>
</dbReference>
<dbReference type="GO" id="GO:0043565">
    <property type="term" value="F:sequence-specific DNA binding"/>
    <property type="evidence" value="ECO:0007669"/>
    <property type="project" value="InterPro"/>
</dbReference>
<feature type="coiled-coil region" evidence="16">
    <location>
        <begin position="769"/>
        <end position="796"/>
    </location>
</feature>
<keyword evidence="9" id="KW-0157">Chromophore</keyword>
<evidence type="ECO:0000256" key="6">
    <source>
        <dbReference type="ARBA" id="ARBA00022737"/>
    </source>
</evidence>
<feature type="domain" description="PAS" evidence="18">
    <location>
        <begin position="310"/>
        <end position="332"/>
    </location>
</feature>
<evidence type="ECO:0000256" key="10">
    <source>
        <dbReference type="ARBA" id="ARBA00023015"/>
    </source>
</evidence>
<accession>A0A5N5XBJ9</accession>
<dbReference type="SUPFAM" id="SSF57716">
    <property type="entry name" value="Glucocorticoid receptor-like (DNA-binding domain)"/>
    <property type="match status" value="1"/>
</dbReference>
<dbReference type="Gene3D" id="3.30.50.10">
    <property type="entry name" value="Erythroid Transcription Factor GATA-1, subunit A"/>
    <property type="match status" value="1"/>
</dbReference>
<dbReference type="InterPro" id="IPR013655">
    <property type="entry name" value="PAS_fold_3"/>
</dbReference>
<dbReference type="PROSITE" id="PS50114">
    <property type="entry name" value="GATA_ZN_FINGER_2"/>
    <property type="match status" value="1"/>
</dbReference>
<keyword evidence="2" id="KW-0716">Sensory transduction</keyword>
<keyword evidence="10" id="KW-0805">Transcription regulation</keyword>
<protein>
    <submittedName>
        <fullName evidence="20">PAS domain-containing protein</fullName>
    </submittedName>
</protein>
<reference evidence="20 21" key="1">
    <citation type="submission" date="2019-04" db="EMBL/GenBank/DDBJ databases">
        <title>Friends and foes A comparative genomics study of 23 Aspergillus species from section Flavi.</title>
        <authorList>
            <consortium name="DOE Joint Genome Institute"/>
            <person name="Kjaerbolling I."/>
            <person name="Vesth T."/>
            <person name="Frisvad J.C."/>
            <person name="Nybo J.L."/>
            <person name="Theobald S."/>
            <person name="Kildgaard S."/>
            <person name="Isbrandt T."/>
            <person name="Kuo A."/>
            <person name="Sato A."/>
            <person name="Lyhne E.K."/>
            <person name="Kogle M.E."/>
            <person name="Wiebenga A."/>
            <person name="Kun R.S."/>
            <person name="Lubbers R.J."/>
            <person name="Makela M.R."/>
            <person name="Barry K."/>
            <person name="Chovatia M."/>
            <person name="Clum A."/>
            <person name="Daum C."/>
            <person name="Haridas S."/>
            <person name="He G."/>
            <person name="LaButti K."/>
            <person name="Lipzen A."/>
            <person name="Mondo S."/>
            <person name="Riley R."/>
            <person name="Salamov A."/>
            <person name="Simmons B.A."/>
            <person name="Magnuson J.K."/>
            <person name="Henrissat B."/>
            <person name="Mortensen U.H."/>
            <person name="Larsen T.O."/>
            <person name="Devries R.P."/>
            <person name="Grigoriev I.V."/>
            <person name="Machida M."/>
            <person name="Baker S.E."/>
            <person name="Andersen M.R."/>
        </authorList>
    </citation>
    <scope>NUCLEOTIDE SEQUENCE [LARGE SCALE GENOMIC DNA]</scope>
    <source>
        <strain evidence="20 21">CBS 151.66</strain>
    </source>
</reference>
<sequence length="859" mass="95955">MEGFSDDFYDAQYTVPASDHHMVYPQAPNDHYTQMMMPFTVPDQMQPGSLTSYQSQMPDLVANSASFVFPSHTTGLPLNPPEHTMPAENLGDRMSNTMLLYDPLSVGGDSMSMAINTGNHFTYNAVTSPFPTVQLETYQEQQSISYRDASFQPQPISLNPTAAYSTMQPHVPALNTYQAPPTHTEPATRAQPAGTLSRQQASAPQSAGSTSQRRRNRGLQSPAQSSGSASSHRFIQPKRPSPTKALLPPHPKSATTDNSKYASIYSSSGFDIMGVLAEVVSRPNPKIKVGAVDLSCAFVLCDITQDDHPIIYVSEAFERLTGYTEQEIVGQNCRFLQGPDGMVQKGMKRTFVDDQTTLRLRSTIEERTEIQASLINYKKGGQPFMNLITMIPIRWNSNDYRFYVGFQVDLVETPDAVTRRNPNGTYTINYQRNRLPNYVVPPPDIYRSHPDLATWFTPDQVSTILESLNNSDSNYRNHLDRVLVESTDDVIHVLSFEGEFLYLSPSCRKVLEYDPTELVGKTLSTVCHPSDIGPVIRDLRACTTTEAVSVIFRMRKKYSGYIWFESHGSWRMGERGRQFMVLVGRARPVYCLDHIADIGRGSLAETDIWVKLSKSGIVLYITSKARPVLGRIPDELIGKSLQGLMDTRVEAQKALEAARQGQRTTFNHKIRHRKGHMLPAQTTLYPGDTKEGTRPSFLVAQISFPKPLQAGNDESNAAAPSSNKTSTTSRQSESGVFGIAGKRQSSPGKQIVAQLQDCPFFAELVPTRSSSWQVELRELEKQNRTLSDELQRLVTRRKKRKRKQSTISVVKSCAMCQTKKTPEWRRGPSGERDLCNSCGLRWAKQIRNAAQSTGRSTAY</sequence>
<evidence type="ECO:0000256" key="14">
    <source>
        <dbReference type="ARBA" id="ARBA00023170"/>
    </source>
</evidence>
<dbReference type="InterPro" id="IPR035965">
    <property type="entry name" value="PAS-like_dom_sf"/>
</dbReference>
<proteinExistence type="predicted"/>
<evidence type="ECO:0000313" key="21">
    <source>
        <dbReference type="Proteomes" id="UP000326565"/>
    </source>
</evidence>
<feature type="region of interest" description="Disordered" evidence="17">
    <location>
        <begin position="173"/>
        <end position="259"/>
    </location>
</feature>
<dbReference type="Gene3D" id="3.30.450.20">
    <property type="entry name" value="PAS domain"/>
    <property type="match status" value="3"/>
</dbReference>
<dbReference type="SUPFAM" id="SSF55785">
    <property type="entry name" value="PYP-like sensor domain (PAS domain)"/>
    <property type="match status" value="3"/>
</dbReference>
<dbReference type="EMBL" id="ML732177">
    <property type="protein sequence ID" value="KAB8076722.1"/>
    <property type="molecule type" value="Genomic_DNA"/>
</dbReference>
<keyword evidence="13" id="KW-0804">Transcription</keyword>
<dbReference type="FunFam" id="3.30.50.10:FF:000065">
    <property type="entry name" value="GATA transcription factor LreA"/>
    <property type="match status" value="1"/>
</dbReference>
<evidence type="ECO:0000256" key="4">
    <source>
        <dbReference type="ARBA" id="ARBA00022643"/>
    </source>
</evidence>
<dbReference type="AlphaFoldDB" id="A0A5N5XBJ9"/>
<dbReference type="SMART" id="SM00091">
    <property type="entry name" value="PAS"/>
    <property type="match status" value="3"/>
</dbReference>
<evidence type="ECO:0000256" key="7">
    <source>
        <dbReference type="ARBA" id="ARBA00022771"/>
    </source>
</evidence>
<evidence type="ECO:0000256" key="12">
    <source>
        <dbReference type="ARBA" id="ARBA00023159"/>
    </source>
</evidence>
<keyword evidence="4" id="KW-0288">FMN</keyword>
<keyword evidence="8" id="KW-0862">Zinc</keyword>